<dbReference type="Proteomes" id="UP000675379">
    <property type="component" value="Unassembled WGS sequence"/>
</dbReference>
<dbReference type="EMBL" id="JAGSCS010000054">
    <property type="protein sequence ID" value="MBR0577496.1"/>
    <property type="molecule type" value="Genomic_DNA"/>
</dbReference>
<proteinExistence type="predicted"/>
<keyword evidence="2" id="KW-1185">Reference proteome</keyword>
<protein>
    <submittedName>
        <fullName evidence="1">Uncharacterized protein</fullName>
    </submittedName>
</protein>
<sequence>MSDLIDFLDRLEKSKIYYRLNKVRDGIMVEVSLPGERWEVEYMKDGTIEIEKFVSDSQIFSENELEVLFANFSD</sequence>
<accession>A0A941HRK4</accession>
<reference evidence="1" key="1">
    <citation type="submission" date="2021-04" db="EMBL/GenBank/DDBJ databases">
        <title>Proteiniclasticum sedimins sp. nov., an obligate anaerobic bacterium isolated from anaerobic sludge.</title>
        <authorList>
            <person name="Liu J."/>
        </authorList>
    </citation>
    <scope>NUCLEOTIDE SEQUENCE</scope>
    <source>
        <strain evidence="1">BAD-10</strain>
    </source>
</reference>
<organism evidence="1 2">
    <name type="scientific">Proteiniclasticum sediminis</name>
    <dbReference type="NCBI Taxonomy" id="2804028"/>
    <lineage>
        <taxon>Bacteria</taxon>
        <taxon>Bacillati</taxon>
        <taxon>Bacillota</taxon>
        <taxon>Clostridia</taxon>
        <taxon>Eubacteriales</taxon>
        <taxon>Clostridiaceae</taxon>
        <taxon>Proteiniclasticum</taxon>
    </lineage>
</organism>
<dbReference type="RefSeq" id="WP_211802884.1">
    <property type="nucleotide sequence ID" value="NZ_JAGSCS010000054.1"/>
</dbReference>
<name>A0A941HRK4_9CLOT</name>
<evidence type="ECO:0000313" key="2">
    <source>
        <dbReference type="Proteomes" id="UP000675379"/>
    </source>
</evidence>
<evidence type="ECO:0000313" key="1">
    <source>
        <dbReference type="EMBL" id="MBR0577496.1"/>
    </source>
</evidence>
<gene>
    <name evidence="1" type="ORF">KCG48_14410</name>
</gene>
<comment type="caution">
    <text evidence="1">The sequence shown here is derived from an EMBL/GenBank/DDBJ whole genome shotgun (WGS) entry which is preliminary data.</text>
</comment>
<dbReference type="AlphaFoldDB" id="A0A941HRK4"/>